<dbReference type="Gene3D" id="1.20.58.1590">
    <property type="entry name" value="Tethering factor for nuclear proteasome Cut8/Sts1"/>
    <property type="match status" value="1"/>
</dbReference>
<evidence type="ECO:0000256" key="1">
    <source>
        <dbReference type="SAM" id="MobiDB-lite"/>
    </source>
</evidence>
<dbReference type="Proteomes" id="UP001388673">
    <property type="component" value="Unassembled WGS sequence"/>
</dbReference>
<dbReference type="KEGG" id="kne:92178454"/>
<evidence type="ECO:0000313" key="2">
    <source>
        <dbReference type="EMBL" id="KAK8866044.1"/>
    </source>
</evidence>
<comment type="caution">
    <text evidence="2">The sequence shown here is derived from an EMBL/GenBank/DDBJ whole genome shotgun (WGS) entry which is preliminary data.</text>
</comment>
<feature type="region of interest" description="Disordered" evidence="1">
    <location>
        <begin position="28"/>
        <end position="111"/>
    </location>
</feature>
<organism evidence="2 3">
    <name type="scientific">Kwoniella newhampshirensis</name>
    <dbReference type="NCBI Taxonomy" id="1651941"/>
    <lineage>
        <taxon>Eukaryota</taxon>
        <taxon>Fungi</taxon>
        <taxon>Dikarya</taxon>
        <taxon>Basidiomycota</taxon>
        <taxon>Agaricomycotina</taxon>
        <taxon>Tremellomycetes</taxon>
        <taxon>Tremellales</taxon>
        <taxon>Cryptococcaceae</taxon>
        <taxon>Kwoniella</taxon>
    </lineage>
</organism>
<keyword evidence="3" id="KW-1185">Reference proteome</keyword>
<evidence type="ECO:0000313" key="3">
    <source>
        <dbReference type="Proteomes" id="UP001388673"/>
    </source>
</evidence>
<feature type="compositionally biased region" description="Low complexity" evidence="1">
    <location>
        <begin position="31"/>
        <end position="45"/>
    </location>
</feature>
<dbReference type="AlphaFoldDB" id="A0AAW0Z4Z9"/>
<reference evidence="2 3" key="1">
    <citation type="journal article" date="2024" name="bioRxiv">
        <title>Comparative genomics of Cryptococcus and Kwoniella reveals pathogenesis evolution and contrasting karyotype dynamics via intercentromeric recombination or chromosome fusion.</title>
        <authorList>
            <person name="Coelho M.A."/>
            <person name="David-Palma M."/>
            <person name="Shea T."/>
            <person name="Bowers K."/>
            <person name="McGinley-Smith S."/>
            <person name="Mohammad A.W."/>
            <person name="Gnirke A."/>
            <person name="Yurkov A.M."/>
            <person name="Nowrousian M."/>
            <person name="Sun S."/>
            <person name="Cuomo C.A."/>
            <person name="Heitman J."/>
        </authorList>
    </citation>
    <scope>NUCLEOTIDE SEQUENCE [LARGE SCALE GENOMIC DNA]</scope>
    <source>
        <strain evidence="2 3">CBS 13917</strain>
    </source>
</reference>
<proteinExistence type="predicted"/>
<dbReference type="GeneID" id="92178454"/>
<gene>
    <name evidence="2" type="ORF">IAR55_001195</name>
</gene>
<dbReference type="EMBL" id="JBCAWK010000002">
    <property type="protein sequence ID" value="KAK8866044.1"/>
    <property type="molecule type" value="Genomic_DNA"/>
</dbReference>
<accession>A0AAW0Z4Z9</accession>
<protein>
    <submittedName>
        <fullName evidence="2">Uncharacterized protein</fullName>
    </submittedName>
</protein>
<name>A0AAW0Z4Z9_9TREE</name>
<dbReference type="InterPro" id="IPR038422">
    <property type="entry name" value="Cut8/Sts1_sf"/>
</dbReference>
<feature type="compositionally biased region" description="Polar residues" evidence="1">
    <location>
        <begin position="68"/>
        <end position="77"/>
    </location>
</feature>
<dbReference type="RefSeq" id="XP_066805523.1">
    <property type="nucleotide sequence ID" value="XM_066944322.1"/>
</dbReference>
<sequence>MAHPLTQQPPSSLPFAFAARPSPLAFGFGLPSASGSSSAGVSSPVRHSGNAWANLSPSPAKATPSRFRLNSSPTATHTSLKRSRPSRSPSSSPPLTPTSSTSAVSHTRYDQSTSKVDLADVAGLALQDTPSVSAGKHKLPKRTRLTFTKDEPSSNEVVDVGILLATLPPSAHLPILLQILRNNPSLSASILHQIPRPDLRSCINELESSFDRIRKLAGPLQPAFGRQPVMSISRRWDRVRGEADAFCRTASTFIRFITTRAPGASTVDSQTLFSLLHPVTSHLLSILALIPHSSQPASGSQSSAPIDTVLDLAKLLLSTWNSWLLDLSSEVNEQGGMYPYSVVVQWANVIEQFASGDSVIVSEPPVVAHWSTSSTPLQNLRQDIQPLESSFRLAFVPIREQFVTRVGWLIGRSRPHAN</sequence>